<evidence type="ECO:0000313" key="2">
    <source>
        <dbReference type="EMBL" id="MBN7769821.1"/>
    </source>
</evidence>
<evidence type="ECO:0008006" key="4">
    <source>
        <dbReference type="Google" id="ProtNLM"/>
    </source>
</evidence>
<keyword evidence="3" id="KW-1185">Reference proteome</keyword>
<proteinExistence type="predicted"/>
<feature type="region of interest" description="Disordered" evidence="1">
    <location>
        <begin position="1"/>
        <end position="23"/>
    </location>
</feature>
<evidence type="ECO:0000256" key="1">
    <source>
        <dbReference type="SAM" id="MobiDB-lite"/>
    </source>
</evidence>
<dbReference type="Gene3D" id="3.40.1350.10">
    <property type="match status" value="1"/>
</dbReference>
<organism evidence="2 3">
    <name type="scientific">Marinobacter daepoensis</name>
    <dbReference type="NCBI Taxonomy" id="262077"/>
    <lineage>
        <taxon>Bacteria</taxon>
        <taxon>Pseudomonadati</taxon>
        <taxon>Pseudomonadota</taxon>
        <taxon>Gammaproteobacteria</taxon>
        <taxon>Pseudomonadales</taxon>
        <taxon>Marinobacteraceae</taxon>
        <taxon>Marinobacter</taxon>
    </lineage>
</organism>
<name>A0ABS3BG29_9GAMM</name>
<dbReference type="RefSeq" id="WP_206557207.1">
    <property type="nucleotide sequence ID" value="NZ_JAFKDB010000008.1"/>
</dbReference>
<reference evidence="2 3" key="1">
    <citation type="submission" date="2021-02" db="EMBL/GenBank/DDBJ databases">
        <title>PHA producing bacteria isolated from coastal sediment in Guangdong, Shenzhen.</title>
        <authorList>
            <person name="Zheng W."/>
            <person name="Yu S."/>
            <person name="Huang Y."/>
        </authorList>
    </citation>
    <scope>NUCLEOTIDE SEQUENCE [LARGE SCALE GENOMIC DNA]</scope>
    <source>
        <strain evidence="2 3">TN21-5</strain>
    </source>
</reference>
<accession>A0ABS3BG29</accession>
<dbReference type="Proteomes" id="UP000664344">
    <property type="component" value="Unassembled WGS sequence"/>
</dbReference>
<evidence type="ECO:0000313" key="3">
    <source>
        <dbReference type="Proteomes" id="UP000664344"/>
    </source>
</evidence>
<protein>
    <recommendedName>
        <fullName evidence="4">PD-(D/E)XK nuclease superfamily protein</fullName>
    </recommendedName>
</protein>
<dbReference type="EMBL" id="JAFKDB010000008">
    <property type="protein sequence ID" value="MBN7769821.1"/>
    <property type="molecule type" value="Genomic_DNA"/>
</dbReference>
<dbReference type="InterPro" id="IPR011856">
    <property type="entry name" value="tRNA_endonuc-like_dom_sf"/>
</dbReference>
<sequence>MKAFKQSMKDLSSQSKKSEGSEMLPEHKEFYEWFDNRYDDPFTIDIKKALHWFLQYMGEENWLDRREKVIEYFSQMAKKLYEEPEKFDVDSDKGRMAFYQDWIAWYLYLAESLADRPAVDEPSQSCRIWPFFATIGKHSEELKKAKGIDDKLHDLLKKRINQPDSILFELVVAICYLKNGWNVEFIPESGKGKTPDLYVTRGDQKYFVECKRLAKVTEYSEKERNEWLKRWREVLPLLLQYPHSVFLDVEFKIEVAKTDVGLVAKAFRDMALSGAVERGFCVENEHVKVCAKHMDMQRIHNHFDKWMVRFPSPQLHALFDDDYDPQGSYTNACIAKLVEVSPDSESVINIFVDELDKAYCAKWECTAIESIDKKAKDVKNLLVKAVNQAPENGSTVIHIGFETLHGPHIEYIRDAKIVELLSSFDFGDKNIASIFCHSFQPRLFANNEWDFAETTRFFGFTEDPNKLLGENLLMDREGMVKANETHWSQDMAEHIGK</sequence>
<gene>
    <name evidence="2" type="ORF">JYP53_07910</name>
</gene>
<comment type="caution">
    <text evidence="2">The sequence shown here is derived from an EMBL/GenBank/DDBJ whole genome shotgun (WGS) entry which is preliminary data.</text>
</comment>